<evidence type="ECO:0000313" key="3">
    <source>
        <dbReference type="Proteomes" id="UP000683360"/>
    </source>
</evidence>
<evidence type="ECO:0000256" key="1">
    <source>
        <dbReference type="SAM" id="MobiDB-lite"/>
    </source>
</evidence>
<proteinExistence type="predicted"/>
<evidence type="ECO:0008006" key="4">
    <source>
        <dbReference type="Google" id="ProtNLM"/>
    </source>
</evidence>
<dbReference type="Proteomes" id="UP000683360">
    <property type="component" value="Unassembled WGS sequence"/>
</dbReference>
<dbReference type="AlphaFoldDB" id="A0A8S3RAV9"/>
<feature type="region of interest" description="Disordered" evidence="1">
    <location>
        <begin position="209"/>
        <end position="245"/>
    </location>
</feature>
<feature type="region of interest" description="Disordered" evidence="1">
    <location>
        <begin position="282"/>
        <end position="307"/>
    </location>
</feature>
<organism evidence="2 3">
    <name type="scientific">Mytilus edulis</name>
    <name type="common">Blue mussel</name>
    <dbReference type="NCBI Taxonomy" id="6550"/>
    <lineage>
        <taxon>Eukaryota</taxon>
        <taxon>Metazoa</taxon>
        <taxon>Spiralia</taxon>
        <taxon>Lophotrochozoa</taxon>
        <taxon>Mollusca</taxon>
        <taxon>Bivalvia</taxon>
        <taxon>Autobranchia</taxon>
        <taxon>Pteriomorphia</taxon>
        <taxon>Mytilida</taxon>
        <taxon>Mytiloidea</taxon>
        <taxon>Mytilidae</taxon>
        <taxon>Mytilinae</taxon>
        <taxon>Mytilus</taxon>
    </lineage>
</organism>
<accession>A0A8S3RAV9</accession>
<gene>
    <name evidence="2" type="ORF">MEDL_20803</name>
</gene>
<protein>
    <recommendedName>
        <fullName evidence="4">Myb-like domain-containing protein</fullName>
    </recommendedName>
</protein>
<name>A0A8S3RAV9_MYTED</name>
<sequence>MSSDSNRHCCMCNTCNGKFVNIRDCKNAHQHFSSCQNFSDVDHLYNLQKSHKNDFYQTPLFDGSSRTIFDETAEHLLFFFNLKWHVKSSSYRELTACETYPSYKEALSIIKPLLMLTIQYKCCINDCKCFPINDNVRNCSVCNELLHYKDSNRYVDQSADQFRSDVEIKAPKTSLWSKLATNTLIELHFASSQCEQKWKNITKAYKDTVDHNRKSGNGKKKETEKQEGVSKEEEKNKAESRSVTSSPNPGFFICLFHCFLNKQVRQGYAHYQRRRKASQLLESKSFSSSDFPTRRTRDNTEYTTENRQWSDEDEILKGRNHHANTFYTQSKFYNPTFAH</sequence>
<comment type="caution">
    <text evidence="2">The sequence shown here is derived from an EMBL/GenBank/DDBJ whole genome shotgun (WGS) entry which is preliminary data.</text>
</comment>
<dbReference type="OrthoDB" id="6156127at2759"/>
<evidence type="ECO:0000313" key="2">
    <source>
        <dbReference type="EMBL" id="CAG2206477.1"/>
    </source>
</evidence>
<keyword evidence="3" id="KW-1185">Reference proteome</keyword>
<reference evidence="2" key="1">
    <citation type="submission" date="2021-03" db="EMBL/GenBank/DDBJ databases">
        <authorList>
            <person name="Bekaert M."/>
        </authorList>
    </citation>
    <scope>NUCLEOTIDE SEQUENCE</scope>
</reference>
<feature type="compositionally biased region" description="Basic and acidic residues" evidence="1">
    <location>
        <begin position="209"/>
        <end position="240"/>
    </location>
</feature>
<dbReference type="EMBL" id="CAJPWZ010001050">
    <property type="protein sequence ID" value="CAG2206477.1"/>
    <property type="molecule type" value="Genomic_DNA"/>
</dbReference>